<dbReference type="SMART" id="SM00108">
    <property type="entry name" value="B_lectin"/>
    <property type="match status" value="1"/>
</dbReference>
<dbReference type="InterPro" id="IPR036426">
    <property type="entry name" value="Bulb-type_lectin_dom_sf"/>
</dbReference>
<protein>
    <submittedName>
        <fullName evidence="5">G-type lectin S-receptor-like serine/threonine-protein kinase</fullName>
    </submittedName>
</protein>
<evidence type="ECO:0000256" key="1">
    <source>
        <dbReference type="ARBA" id="ARBA00022729"/>
    </source>
</evidence>
<keyword evidence="1 3" id="KW-0732">Signal</keyword>
<dbReference type="GO" id="GO:0016301">
    <property type="term" value="F:kinase activity"/>
    <property type="evidence" value="ECO:0007669"/>
    <property type="project" value="UniProtKB-KW"/>
</dbReference>
<dbReference type="PROSITE" id="PS50927">
    <property type="entry name" value="BULB_LECTIN"/>
    <property type="match status" value="1"/>
</dbReference>
<dbReference type="PANTHER" id="PTHR32444">
    <property type="entry name" value="BULB-TYPE LECTIN DOMAIN-CONTAINING PROTEIN"/>
    <property type="match status" value="1"/>
</dbReference>
<evidence type="ECO:0000256" key="3">
    <source>
        <dbReference type="SAM" id="SignalP"/>
    </source>
</evidence>
<evidence type="ECO:0000256" key="2">
    <source>
        <dbReference type="ARBA" id="ARBA00023180"/>
    </source>
</evidence>
<dbReference type="Pfam" id="PF01453">
    <property type="entry name" value="B_lectin"/>
    <property type="match status" value="1"/>
</dbReference>
<dbReference type="InterPro" id="IPR001480">
    <property type="entry name" value="Bulb-type_lectin_dom"/>
</dbReference>
<dbReference type="CDD" id="cd00028">
    <property type="entry name" value="B_lectin"/>
    <property type="match status" value="1"/>
</dbReference>
<feature type="chain" id="PRO_5043912633" evidence="3">
    <location>
        <begin position="26"/>
        <end position="204"/>
    </location>
</feature>
<dbReference type="EMBL" id="JACGWJ010000024">
    <property type="protein sequence ID" value="KAL0320726.1"/>
    <property type="molecule type" value="Genomic_DNA"/>
</dbReference>
<accession>A0AAW2LSM5</accession>
<sequence>MEHFQLTTNLCQLLLSIILLKFSVAVDTLFPNQTITIGQTLVSQSQVFEMGFFSPGKSGNIYLGIWYKSTPDVVVWVANRDEPITDSEGVVLAIAENGNLFICRDGSVVWSVNSSSGLASNPILQLLDTGNLVCRWKIESGYIWQSFDYPTDTWLPGMKLADDIDAGVAKYLISWKDRDDPSPGDFTFKIENQGLPQLVMFRGE</sequence>
<reference evidence="5" key="1">
    <citation type="submission" date="2020-06" db="EMBL/GenBank/DDBJ databases">
        <authorList>
            <person name="Li T."/>
            <person name="Hu X."/>
            <person name="Zhang T."/>
            <person name="Song X."/>
            <person name="Zhang H."/>
            <person name="Dai N."/>
            <person name="Sheng W."/>
            <person name="Hou X."/>
            <person name="Wei L."/>
        </authorList>
    </citation>
    <scope>NUCLEOTIDE SEQUENCE</scope>
    <source>
        <strain evidence="5">G02</strain>
        <tissue evidence="5">Leaf</tissue>
    </source>
</reference>
<gene>
    <name evidence="5" type="ORF">Sradi_5334100</name>
</gene>
<organism evidence="5">
    <name type="scientific">Sesamum radiatum</name>
    <name type="common">Black benniseed</name>
    <dbReference type="NCBI Taxonomy" id="300843"/>
    <lineage>
        <taxon>Eukaryota</taxon>
        <taxon>Viridiplantae</taxon>
        <taxon>Streptophyta</taxon>
        <taxon>Embryophyta</taxon>
        <taxon>Tracheophyta</taxon>
        <taxon>Spermatophyta</taxon>
        <taxon>Magnoliopsida</taxon>
        <taxon>eudicotyledons</taxon>
        <taxon>Gunneridae</taxon>
        <taxon>Pentapetalae</taxon>
        <taxon>asterids</taxon>
        <taxon>lamiids</taxon>
        <taxon>Lamiales</taxon>
        <taxon>Pedaliaceae</taxon>
        <taxon>Sesamum</taxon>
    </lineage>
</organism>
<dbReference type="SUPFAM" id="SSF51110">
    <property type="entry name" value="alpha-D-mannose-specific plant lectins"/>
    <property type="match status" value="1"/>
</dbReference>
<keyword evidence="5" id="KW-0418">Kinase</keyword>
<name>A0AAW2LSM5_SESRA</name>
<feature type="domain" description="Bulb-type lectin" evidence="4">
    <location>
        <begin position="26"/>
        <end position="147"/>
    </location>
</feature>
<dbReference type="AlphaFoldDB" id="A0AAW2LSM5"/>
<keyword evidence="2" id="KW-0325">Glycoprotein</keyword>
<evidence type="ECO:0000259" key="4">
    <source>
        <dbReference type="PROSITE" id="PS50927"/>
    </source>
</evidence>
<feature type="signal peptide" evidence="3">
    <location>
        <begin position="1"/>
        <end position="25"/>
    </location>
</feature>
<evidence type="ECO:0000313" key="5">
    <source>
        <dbReference type="EMBL" id="KAL0320726.1"/>
    </source>
</evidence>
<dbReference type="FunFam" id="2.90.10.10:FF:000005">
    <property type="entry name" value="G-type lectin S-receptor-like serine/threonine-protein kinase"/>
    <property type="match status" value="1"/>
</dbReference>
<proteinExistence type="predicted"/>
<comment type="caution">
    <text evidence="5">The sequence shown here is derived from an EMBL/GenBank/DDBJ whole genome shotgun (WGS) entry which is preliminary data.</text>
</comment>
<dbReference type="Gene3D" id="2.90.10.10">
    <property type="entry name" value="Bulb-type lectin domain"/>
    <property type="match status" value="1"/>
</dbReference>
<keyword evidence="5" id="KW-0808">Transferase</keyword>
<reference evidence="5" key="2">
    <citation type="journal article" date="2024" name="Plant">
        <title>Genomic evolution and insights into agronomic trait innovations of Sesamum species.</title>
        <authorList>
            <person name="Miao H."/>
            <person name="Wang L."/>
            <person name="Qu L."/>
            <person name="Liu H."/>
            <person name="Sun Y."/>
            <person name="Le M."/>
            <person name="Wang Q."/>
            <person name="Wei S."/>
            <person name="Zheng Y."/>
            <person name="Lin W."/>
            <person name="Duan Y."/>
            <person name="Cao H."/>
            <person name="Xiong S."/>
            <person name="Wang X."/>
            <person name="Wei L."/>
            <person name="Li C."/>
            <person name="Ma Q."/>
            <person name="Ju M."/>
            <person name="Zhao R."/>
            <person name="Li G."/>
            <person name="Mu C."/>
            <person name="Tian Q."/>
            <person name="Mei H."/>
            <person name="Zhang T."/>
            <person name="Gao T."/>
            <person name="Zhang H."/>
        </authorList>
    </citation>
    <scope>NUCLEOTIDE SEQUENCE</scope>
    <source>
        <strain evidence="5">G02</strain>
    </source>
</reference>
<dbReference type="PANTHER" id="PTHR32444:SF247">
    <property type="entry name" value="OS01G0958200 PROTEIN"/>
    <property type="match status" value="1"/>
</dbReference>